<keyword evidence="12 15" id="KW-1133">Transmembrane helix</keyword>
<dbReference type="InterPro" id="IPR036097">
    <property type="entry name" value="HisK_dim/P_sf"/>
</dbReference>
<evidence type="ECO:0000259" key="16">
    <source>
        <dbReference type="PROSITE" id="PS50109"/>
    </source>
</evidence>
<dbReference type="Gene3D" id="1.10.287.130">
    <property type="match status" value="1"/>
</dbReference>
<keyword evidence="4" id="KW-1003">Cell membrane</keyword>
<dbReference type="InterPro" id="IPR003594">
    <property type="entry name" value="HATPase_dom"/>
</dbReference>
<dbReference type="Pfam" id="PF00672">
    <property type="entry name" value="HAMP"/>
    <property type="match status" value="1"/>
</dbReference>
<feature type="transmembrane region" description="Helical" evidence="15">
    <location>
        <begin position="166"/>
        <end position="186"/>
    </location>
</feature>
<sequence length="449" mass="47825">MRGVAVRFSFRAQSLAGRATLALLAGLALVEALGLMLHTLDRRDLVFLGEARDVAVRAMGVYRPVVLAPEASRAALLAKLDLPPGTRAALGPTPPAELPPAPLTLARLVRAGMALAPIPPPLRPRDVVVLGTLAEGHVVVGLALPDGNWLTVTLRLPPTPLWRSPLLLAAFLALMAFAAGLVLWLVRVLVAPIATLAAAAERLGRDVNAPALAEDGPREIALAAAAFNRMAERIRRFVQDRTFLLTAIGHDLRTPITRLKLRAEFLDDEEMRAKILGDLDEMEAMLAATLAFGRDDATREKAIVLDLAALLRTVLDEAADANPELTERLGYEGPERLGVRARPLALKRALGNLVANALKYGGAARIRLAPPAGGVVLIEIEDDGPGIPPSEQERVFEPFRRLEASRNRETGGSGLGLPIARNILRAHGGDVTLANRPGGGVRVTVSLPI</sequence>
<dbReference type="CDD" id="cd00082">
    <property type="entry name" value="HisKA"/>
    <property type="match status" value="1"/>
</dbReference>
<comment type="catalytic activity">
    <reaction evidence="1">
        <text>ATP + protein L-histidine = ADP + protein N-phospho-L-histidine.</text>
        <dbReference type="EC" id="2.7.13.3"/>
    </reaction>
</comment>
<evidence type="ECO:0000256" key="14">
    <source>
        <dbReference type="ARBA" id="ARBA00023136"/>
    </source>
</evidence>
<dbReference type="SMART" id="SM00388">
    <property type="entry name" value="HisKA"/>
    <property type="match status" value="1"/>
</dbReference>
<keyword evidence="14 15" id="KW-0472">Membrane</keyword>
<keyword evidence="13" id="KW-0902">Two-component regulatory system</keyword>
<evidence type="ECO:0000256" key="3">
    <source>
        <dbReference type="ARBA" id="ARBA00012438"/>
    </source>
</evidence>
<keyword evidence="10" id="KW-0418">Kinase</keyword>
<dbReference type="GO" id="GO:0005524">
    <property type="term" value="F:ATP binding"/>
    <property type="evidence" value="ECO:0007669"/>
    <property type="project" value="UniProtKB-KW"/>
</dbReference>
<evidence type="ECO:0000256" key="15">
    <source>
        <dbReference type="SAM" id="Phobius"/>
    </source>
</evidence>
<dbReference type="InterPro" id="IPR003660">
    <property type="entry name" value="HAMP_dom"/>
</dbReference>
<protein>
    <recommendedName>
        <fullName evidence="3">histidine kinase</fullName>
        <ecNumber evidence="3">2.7.13.3</ecNumber>
    </recommendedName>
</protein>
<dbReference type="SMART" id="SM00304">
    <property type="entry name" value="HAMP"/>
    <property type="match status" value="1"/>
</dbReference>
<name>A0A8J4M596_9PROT</name>
<comment type="caution">
    <text evidence="18">The sequence shown here is derived from an EMBL/GenBank/DDBJ whole genome shotgun (WGS) entry which is preliminary data.</text>
</comment>
<evidence type="ECO:0000313" key="18">
    <source>
        <dbReference type="EMBL" id="HGC42089.1"/>
    </source>
</evidence>
<evidence type="ECO:0000256" key="12">
    <source>
        <dbReference type="ARBA" id="ARBA00022989"/>
    </source>
</evidence>
<dbReference type="AlphaFoldDB" id="A0A8J4M596"/>
<keyword evidence="6" id="KW-0597">Phosphoprotein</keyword>
<dbReference type="InterPro" id="IPR050980">
    <property type="entry name" value="2C_sensor_his_kinase"/>
</dbReference>
<proteinExistence type="predicted"/>
<keyword evidence="8 15" id="KW-0812">Transmembrane</keyword>
<dbReference type="PANTHER" id="PTHR44936">
    <property type="entry name" value="SENSOR PROTEIN CREC"/>
    <property type="match status" value="1"/>
</dbReference>
<keyword evidence="9" id="KW-0547">Nucleotide-binding</keyword>
<dbReference type="PRINTS" id="PR00344">
    <property type="entry name" value="BCTRLSENSOR"/>
</dbReference>
<comment type="subcellular location">
    <subcellularLocation>
        <location evidence="2">Cell inner membrane</location>
        <topology evidence="2">Multi-pass membrane protein</topology>
    </subcellularLocation>
</comment>
<evidence type="ECO:0000256" key="5">
    <source>
        <dbReference type="ARBA" id="ARBA00022519"/>
    </source>
</evidence>
<evidence type="ECO:0000256" key="10">
    <source>
        <dbReference type="ARBA" id="ARBA00022777"/>
    </source>
</evidence>
<evidence type="ECO:0000256" key="1">
    <source>
        <dbReference type="ARBA" id="ARBA00000085"/>
    </source>
</evidence>
<dbReference type="InterPro" id="IPR004358">
    <property type="entry name" value="Sig_transdc_His_kin-like_C"/>
</dbReference>
<dbReference type="EMBL" id="DTQM01000050">
    <property type="protein sequence ID" value="HGC42089.1"/>
    <property type="molecule type" value="Genomic_DNA"/>
</dbReference>
<dbReference type="Gene3D" id="3.30.565.10">
    <property type="entry name" value="Histidine kinase-like ATPase, C-terminal domain"/>
    <property type="match status" value="1"/>
</dbReference>
<feature type="domain" description="HAMP" evidence="17">
    <location>
        <begin position="187"/>
        <end position="239"/>
    </location>
</feature>
<dbReference type="CDD" id="cd00075">
    <property type="entry name" value="HATPase"/>
    <property type="match status" value="1"/>
</dbReference>
<evidence type="ECO:0000259" key="17">
    <source>
        <dbReference type="PROSITE" id="PS50885"/>
    </source>
</evidence>
<dbReference type="GO" id="GO:0000155">
    <property type="term" value="F:phosphorelay sensor kinase activity"/>
    <property type="evidence" value="ECO:0007669"/>
    <property type="project" value="InterPro"/>
</dbReference>
<dbReference type="SUPFAM" id="SSF47384">
    <property type="entry name" value="Homodimeric domain of signal transducing histidine kinase"/>
    <property type="match status" value="1"/>
</dbReference>
<dbReference type="EC" id="2.7.13.3" evidence="3"/>
<dbReference type="PANTHER" id="PTHR44936:SF5">
    <property type="entry name" value="SENSOR HISTIDINE KINASE ENVZ"/>
    <property type="match status" value="1"/>
</dbReference>
<keyword evidence="5" id="KW-0997">Cell inner membrane</keyword>
<dbReference type="PROSITE" id="PS50885">
    <property type="entry name" value="HAMP"/>
    <property type="match status" value="1"/>
</dbReference>
<dbReference type="GO" id="GO:0005886">
    <property type="term" value="C:plasma membrane"/>
    <property type="evidence" value="ECO:0007669"/>
    <property type="project" value="UniProtKB-SubCell"/>
</dbReference>
<evidence type="ECO:0000256" key="9">
    <source>
        <dbReference type="ARBA" id="ARBA00022741"/>
    </source>
</evidence>
<dbReference type="Pfam" id="PF02518">
    <property type="entry name" value="HATPase_c"/>
    <property type="match status" value="1"/>
</dbReference>
<dbReference type="SMART" id="SM00387">
    <property type="entry name" value="HATPase_c"/>
    <property type="match status" value="1"/>
</dbReference>
<evidence type="ECO:0000256" key="2">
    <source>
        <dbReference type="ARBA" id="ARBA00004429"/>
    </source>
</evidence>
<dbReference type="PROSITE" id="PS50109">
    <property type="entry name" value="HIS_KIN"/>
    <property type="match status" value="1"/>
</dbReference>
<evidence type="ECO:0000256" key="6">
    <source>
        <dbReference type="ARBA" id="ARBA00022553"/>
    </source>
</evidence>
<dbReference type="InterPro" id="IPR003661">
    <property type="entry name" value="HisK_dim/P_dom"/>
</dbReference>
<organism evidence="18">
    <name type="scientific">Acidicaldus sp</name>
    <dbReference type="NCBI Taxonomy" id="1872105"/>
    <lineage>
        <taxon>Bacteria</taxon>
        <taxon>Pseudomonadati</taxon>
        <taxon>Pseudomonadota</taxon>
        <taxon>Alphaproteobacteria</taxon>
        <taxon>Acetobacterales</taxon>
        <taxon>Acetobacteraceae</taxon>
        <taxon>Acidicaldus</taxon>
    </lineage>
</organism>
<dbReference type="InterPro" id="IPR005467">
    <property type="entry name" value="His_kinase_dom"/>
</dbReference>
<evidence type="ECO:0000256" key="8">
    <source>
        <dbReference type="ARBA" id="ARBA00022692"/>
    </source>
</evidence>
<evidence type="ECO:0000256" key="13">
    <source>
        <dbReference type="ARBA" id="ARBA00023012"/>
    </source>
</evidence>
<evidence type="ECO:0000256" key="7">
    <source>
        <dbReference type="ARBA" id="ARBA00022679"/>
    </source>
</evidence>
<accession>A0A8J4M596</accession>
<reference evidence="18" key="1">
    <citation type="journal article" date="2020" name="mSystems">
        <title>Genome- and Community-Level Interaction Insights into Carbon Utilization and Element Cycling Functions of Hydrothermarchaeota in Hydrothermal Sediment.</title>
        <authorList>
            <person name="Zhou Z."/>
            <person name="Liu Y."/>
            <person name="Xu W."/>
            <person name="Pan J."/>
            <person name="Luo Z.H."/>
            <person name="Li M."/>
        </authorList>
    </citation>
    <scope>NUCLEOTIDE SEQUENCE</scope>
    <source>
        <strain evidence="18">SpSt-997</strain>
    </source>
</reference>
<feature type="domain" description="Histidine kinase" evidence="16">
    <location>
        <begin position="247"/>
        <end position="449"/>
    </location>
</feature>
<dbReference type="SUPFAM" id="SSF55874">
    <property type="entry name" value="ATPase domain of HSP90 chaperone/DNA topoisomerase II/histidine kinase"/>
    <property type="match status" value="1"/>
</dbReference>
<dbReference type="InterPro" id="IPR036890">
    <property type="entry name" value="HATPase_C_sf"/>
</dbReference>
<evidence type="ECO:0000256" key="4">
    <source>
        <dbReference type="ARBA" id="ARBA00022475"/>
    </source>
</evidence>
<evidence type="ECO:0000256" key="11">
    <source>
        <dbReference type="ARBA" id="ARBA00022840"/>
    </source>
</evidence>
<gene>
    <name evidence="18" type="ORF">ENY07_02545</name>
</gene>
<keyword evidence="7" id="KW-0808">Transferase</keyword>
<keyword evidence="11" id="KW-0067">ATP-binding</keyword>